<comment type="caution">
    <text evidence="2">The sequence shown here is derived from an EMBL/GenBank/DDBJ whole genome shotgun (WGS) entry which is preliminary data.</text>
</comment>
<keyword evidence="3" id="KW-1185">Reference proteome</keyword>
<accession>A0A2P8GFU2</accession>
<dbReference type="Pfam" id="PF17761">
    <property type="entry name" value="DUF1016_N"/>
    <property type="match status" value="1"/>
</dbReference>
<proteinExistence type="predicted"/>
<dbReference type="EMBL" id="PYAS01000002">
    <property type="protein sequence ID" value="PSL32838.1"/>
    <property type="molecule type" value="Genomic_DNA"/>
</dbReference>
<gene>
    <name evidence="2" type="ORF">CLV60_102557</name>
</gene>
<dbReference type="Proteomes" id="UP000241964">
    <property type="component" value="Unassembled WGS sequence"/>
</dbReference>
<evidence type="ECO:0000313" key="2">
    <source>
        <dbReference type="EMBL" id="PSL32838.1"/>
    </source>
</evidence>
<feature type="domain" description="YhcG N-terminal" evidence="1">
    <location>
        <begin position="19"/>
        <end position="99"/>
    </location>
</feature>
<evidence type="ECO:0000259" key="1">
    <source>
        <dbReference type="Pfam" id="PF17761"/>
    </source>
</evidence>
<protein>
    <submittedName>
        <fullName evidence="2">Uncharacterized protein DUF1016</fullName>
    </submittedName>
</protein>
<dbReference type="AlphaFoldDB" id="A0A2P8GFU2"/>
<dbReference type="InterPro" id="IPR041527">
    <property type="entry name" value="YhcG_N"/>
</dbReference>
<sequence length="157" mass="18251">MRFLSVIMRRWRMVCTTRLQHSASKAINRYLTIRNWLIDFHIVEFEQNGEYSARYGQRLVEEMAKALDAVGLSVRSLKLLRQFYFTYPQIVQTASAQLNGLKLATSDKLPGPIGKTDYDTREERSRMNWHKCMVNQCVYKPFLSPCLPGLPAKCCKP</sequence>
<organism evidence="2 3">
    <name type="scientific">Dyadobacter jiangsuensis</name>
    <dbReference type="NCBI Taxonomy" id="1591085"/>
    <lineage>
        <taxon>Bacteria</taxon>
        <taxon>Pseudomonadati</taxon>
        <taxon>Bacteroidota</taxon>
        <taxon>Cytophagia</taxon>
        <taxon>Cytophagales</taxon>
        <taxon>Spirosomataceae</taxon>
        <taxon>Dyadobacter</taxon>
    </lineage>
</organism>
<dbReference type="OrthoDB" id="9801263at2"/>
<evidence type="ECO:0000313" key="3">
    <source>
        <dbReference type="Proteomes" id="UP000241964"/>
    </source>
</evidence>
<reference evidence="2 3" key="1">
    <citation type="submission" date="2018-03" db="EMBL/GenBank/DDBJ databases">
        <title>Genomic Encyclopedia of Archaeal and Bacterial Type Strains, Phase II (KMG-II): from individual species to whole genera.</title>
        <authorList>
            <person name="Goeker M."/>
        </authorList>
    </citation>
    <scope>NUCLEOTIDE SEQUENCE [LARGE SCALE GENOMIC DNA]</scope>
    <source>
        <strain evidence="2 3">DSM 29057</strain>
    </source>
</reference>
<name>A0A2P8GFU2_9BACT</name>